<dbReference type="InterPro" id="IPR007814">
    <property type="entry name" value="PaaA_PaaC"/>
</dbReference>
<dbReference type="GO" id="GO:0097266">
    <property type="term" value="F:phenylacetyl-CoA 1,2-epoxidase activity"/>
    <property type="evidence" value="ECO:0007669"/>
    <property type="project" value="UniProtKB-EC"/>
</dbReference>
<dbReference type="PANTHER" id="PTHR30458:SF2">
    <property type="entry name" value="1,2-PHENYLACETYL-COA EPOXIDASE, SUBUNIT A"/>
    <property type="match status" value="1"/>
</dbReference>
<accession>A0A545TSQ8</accession>
<dbReference type="InterPro" id="IPR011881">
    <property type="entry name" value="PaaA"/>
</dbReference>
<dbReference type="InterPro" id="IPR009078">
    <property type="entry name" value="Ferritin-like_SF"/>
</dbReference>
<dbReference type="AlphaFoldDB" id="A0A545TSQ8"/>
<comment type="caution">
    <text evidence="1">The sequence shown here is derived from an EMBL/GenBank/DDBJ whole genome shotgun (WGS) entry which is preliminary data.</text>
</comment>
<dbReference type="InterPro" id="IPR012347">
    <property type="entry name" value="Ferritin-like"/>
</dbReference>
<reference evidence="1 2" key="1">
    <citation type="submission" date="2019-07" db="EMBL/GenBank/DDBJ databases">
        <title>Draft genome for Aliikangiella sp. M105.</title>
        <authorList>
            <person name="Wang G."/>
        </authorList>
    </citation>
    <scope>NUCLEOTIDE SEQUENCE [LARGE SCALE GENOMIC DNA]</scope>
    <source>
        <strain evidence="1 2">M105</strain>
    </source>
</reference>
<dbReference type="PANTHER" id="PTHR30458">
    <property type="entry name" value="PHENYLACETIC ACID DEGRADATION PROTEIN PAA"/>
    <property type="match status" value="1"/>
</dbReference>
<dbReference type="Pfam" id="PF05138">
    <property type="entry name" value="PaaA_PaaC"/>
    <property type="match status" value="1"/>
</dbReference>
<dbReference type="EC" id="1.14.13.149" evidence="1"/>
<evidence type="ECO:0000313" key="1">
    <source>
        <dbReference type="EMBL" id="TQV80255.1"/>
    </source>
</evidence>
<dbReference type="Proteomes" id="UP000315439">
    <property type="component" value="Unassembled WGS sequence"/>
</dbReference>
<name>A0A545TSQ8_9GAMM</name>
<dbReference type="Gene3D" id="1.20.1260.10">
    <property type="match status" value="1"/>
</dbReference>
<dbReference type="FunFam" id="1.20.1260.10:FF:000010">
    <property type="entry name" value="1,2-phenylacetyl-CoA epoxidase subunit A"/>
    <property type="match status" value="1"/>
</dbReference>
<proteinExistence type="predicted"/>
<sequence length="318" mass="36818">MQTVDDAEQQVEFDRKIAEEQKIEPTDWMPDDYRKNLVRQMSQHAHSEVIGMQPEGNWITRAPTLRRKAVLLAKVQDEAGHGLYLYSATETLGTSRSEMIEALQTRKAKYASIFNYPTLTWADVGAIGWLVDGAAIVNQISLQRTSYGPYSRAMIRICKEESFHQRQGYEIMYSLAKGSPEQKQMAQDAMNRFWWPSLMMFGPHDSDSAHSGRSMKWKIKRQSNDDLRQKFIDQTVPQIEVLGLEMPDPEIKWNEERGHYDSGEIDWEEFYQVINGSGPCNHQRLKHHINAHEKGEWVREAVRAYRVKQQEKSAENAA</sequence>
<organism evidence="1 2">
    <name type="scientific">Aliikangiella coralliicola</name>
    <dbReference type="NCBI Taxonomy" id="2592383"/>
    <lineage>
        <taxon>Bacteria</taxon>
        <taxon>Pseudomonadati</taxon>
        <taxon>Pseudomonadota</taxon>
        <taxon>Gammaproteobacteria</taxon>
        <taxon>Oceanospirillales</taxon>
        <taxon>Pleioneaceae</taxon>
        <taxon>Aliikangiella</taxon>
    </lineage>
</organism>
<dbReference type="RefSeq" id="WP_142935368.1">
    <property type="nucleotide sequence ID" value="NZ_ML660174.1"/>
</dbReference>
<gene>
    <name evidence="1" type="primary">paaA</name>
    <name evidence="1" type="ORF">FLL46_26425</name>
</gene>
<dbReference type="SUPFAM" id="SSF47240">
    <property type="entry name" value="Ferritin-like"/>
    <property type="match status" value="1"/>
</dbReference>
<dbReference type="GO" id="GO:0010124">
    <property type="term" value="P:phenylacetate catabolic process"/>
    <property type="evidence" value="ECO:0007669"/>
    <property type="project" value="InterPro"/>
</dbReference>
<evidence type="ECO:0000313" key="2">
    <source>
        <dbReference type="Proteomes" id="UP000315439"/>
    </source>
</evidence>
<dbReference type="OrthoDB" id="5292502at2"/>
<dbReference type="InterPro" id="IPR052703">
    <property type="entry name" value="Aromatic_CoA_ox/epox"/>
</dbReference>
<dbReference type="EMBL" id="VIKS01000018">
    <property type="protein sequence ID" value="TQV80255.1"/>
    <property type="molecule type" value="Genomic_DNA"/>
</dbReference>
<protein>
    <submittedName>
        <fullName evidence="1">1,2-phenylacetyl-CoA epoxidase subunit A</fullName>
        <ecNumber evidence="1">1.14.13.149</ecNumber>
    </submittedName>
</protein>
<dbReference type="GO" id="GO:0005829">
    <property type="term" value="C:cytosol"/>
    <property type="evidence" value="ECO:0007669"/>
    <property type="project" value="TreeGrafter"/>
</dbReference>
<keyword evidence="1" id="KW-0560">Oxidoreductase</keyword>
<keyword evidence="2" id="KW-1185">Reference proteome</keyword>
<dbReference type="NCBIfam" id="TIGR02156">
    <property type="entry name" value="PA_CoA_Oxy1"/>
    <property type="match status" value="1"/>
</dbReference>